<dbReference type="InterPro" id="IPR012295">
    <property type="entry name" value="TBP_dom_sf"/>
</dbReference>
<dbReference type="GO" id="GO:0016192">
    <property type="term" value="P:vesicle-mediated transport"/>
    <property type="evidence" value="ECO:0007669"/>
    <property type="project" value="InterPro"/>
</dbReference>
<dbReference type="PANTHER" id="PTHR11134">
    <property type="entry name" value="ADAPTOR COMPLEX SUBUNIT BETA FAMILY MEMBER"/>
    <property type="match status" value="1"/>
</dbReference>
<dbReference type="InterPro" id="IPR002553">
    <property type="entry name" value="Clathrin/coatomer_adapt-like_N"/>
</dbReference>
<dbReference type="EMBL" id="JAECZO010000030">
    <property type="protein sequence ID" value="KAK7194052.1"/>
    <property type="molecule type" value="Genomic_DNA"/>
</dbReference>
<protein>
    <recommendedName>
        <fullName evidence="6">AP complex subunit beta</fullName>
    </recommendedName>
</protein>
<evidence type="ECO:0000256" key="5">
    <source>
        <dbReference type="ARBA" id="ARBA00023136"/>
    </source>
</evidence>
<evidence type="ECO:0000256" key="2">
    <source>
        <dbReference type="ARBA" id="ARBA00006613"/>
    </source>
</evidence>
<dbReference type="InterPro" id="IPR015151">
    <property type="entry name" value="B-adaptin_app_sub_C"/>
</dbReference>
<evidence type="ECO:0000259" key="8">
    <source>
        <dbReference type="SMART" id="SM01020"/>
    </source>
</evidence>
<evidence type="ECO:0000256" key="1">
    <source>
        <dbReference type="ARBA" id="ARBA00004308"/>
    </source>
</evidence>
<dbReference type="GO" id="GO:0012505">
    <property type="term" value="C:endomembrane system"/>
    <property type="evidence" value="ECO:0007669"/>
    <property type="project" value="UniProtKB-SubCell"/>
</dbReference>
<accession>A0AAW0ELA9</accession>
<keyword evidence="5 6" id="KW-0472">Membrane</keyword>
<feature type="region of interest" description="Disordered" evidence="7">
    <location>
        <begin position="597"/>
        <end position="644"/>
    </location>
</feature>
<keyword evidence="4 6" id="KW-0653">Protein transport</keyword>
<dbReference type="SMART" id="SM01020">
    <property type="entry name" value="B2-adapt-app_C"/>
    <property type="match status" value="1"/>
</dbReference>
<feature type="domain" description="Beta-adaptin appendage C-terminal subdomain" evidence="8">
    <location>
        <begin position="665"/>
        <end position="784"/>
    </location>
</feature>
<dbReference type="Pfam" id="PF09066">
    <property type="entry name" value="B2-adapt-app_C"/>
    <property type="match status" value="1"/>
</dbReference>
<keyword evidence="3 6" id="KW-0813">Transport</keyword>
<evidence type="ECO:0000313" key="10">
    <source>
        <dbReference type="Proteomes" id="UP001430356"/>
    </source>
</evidence>
<sequence length="787" mass="86147">MSHSPTKRSGGELEEIRARLRDAPHTGDAAARRRAMRDVVALMTSGLDTSALFPEVVMCCFTSDLVCKKMVYLYLTTQSKGKEDLAVLAINALVKECHDANPVVRGLALRSLSALHVSNLLEYLIPLIEKSVADSSAYVRRAAACCLLRLFHRSPREFHEHKGFEHALHLLSDPDVHVSSNALEVLLEVTHSEAAPAPTPQYAGHPPFTVSRALLYRLLNRLRVVSEWQQIQMLHLCLQYTPASEEEMYEMMNLLDDRLESNNSGVVMACSRVFLHLTQNAPAVQRKVYERLRSPLLMIASMSGATETAFAALCHVKVLARQNARLFAADFKSFYCDEREPSCNKCVKMDILAAIVSADSAPSIIEELVAYSEDRRAAVARAAIATLGRVAVTLPATLGAVLVHLTDFITLGLEDVRGATLTVLTDVLRQHTQPDVVRPVVQTVVDCFKETPFADEESRLALVWLLGEFGESIADAPYLLEIFLDALPNESAALRLQLLTSAATLFFKRPAETQRCLGGTLHALLKDFTNADVLDKALLYYRLLHTDTAAAARVIGATKTPVRAFAEDVDAGVLDRLMAEFDTLSIVFGVPQDKFTTGPPQWKAESGTGTEEEEEEEEEEEDVGNHRDEVDTPPPPLHAVTSAASTAPRAGIEHLFGGAASPSPLRLSAEAELEPDEFQSKWTAARHTAAFTVELESLTRASPSAAVMEAVEAALESHSIFVLASGVQDGAQKLFLYAEATAPVQAWLLVEVLVFSTGTVRVTVKSVETAELHDFEDEVRAALYSVK</sequence>
<dbReference type="Gene3D" id="3.30.310.10">
    <property type="entry name" value="TATA-Binding Protein"/>
    <property type="match status" value="1"/>
</dbReference>
<dbReference type="Proteomes" id="UP001430356">
    <property type="component" value="Unassembled WGS sequence"/>
</dbReference>
<dbReference type="InterPro" id="IPR026739">
    <property type="entry name" value="AP_beta"/>
</dbReference>
<name>A0AAW0ELA9_9TRYP</name>
<dbReference type="InterPro" id="IPR016342">
    <property type="entry name" value="AP_complex_bsu_1_2_4"/>
</dbReference>
<evidence type="ECO:0000256" key="3">
    <source>
        <dbReference type="ARBA" id="ARBA00022448"/>
    </source>
</evidence>
<comment type="subcellular location">
    <subcellularLocation>
        <location evidence="1">Endomembrane system</location>
    </subcellularLocation>
</comment>
<dbReference type="GO" id="GO:0006886">
    <property type="term" value="P:intracellular protein transport"/>
    <property type="evidence" value="ECO:0007669"/>
    <property type="project" value="InterPro"/>
</dbReference>
<gene>
    <name evidence="9" type="ORF">NESM_000317900</name>
</gene>
<dbReference type="SUPFAM" id="SSF48371">
    <property type="entry name" value="ARM repeat"/>
    <property type="match status" value="1"/>
</dbReference>
<proteinExistence type="inferred from homology"/>
<comment type="caution">
    <text evidence="9">The sequence shown here is derived from an EMBL/GenBank/DDBJ whole genome shotgun (WGS) entry which is preliminary data.</text>
</comment>
<feature type="compositionally biased region" description="Acidic residues" evidence="7">
    <location>
        <begin position="610"/>
        <end position="622"/>
    </location>
</feature>
<dbReference type="Gene3D" id="1.25.10.10">
    <property type="entry name" value="Leucine-rich Repeat Variant"/>
    <property type="match status" value="1"/>
</dbReference>
<dbReference type="InterPro" id="IPR011989">
    <property type="entry name" value="ARM-like"/>
</dbReference>
<evidence type="ECO:0000256" key="4">
    <source>
        <dbReference type="ARBA" id="ARBA00022927"/>
    </source>
</evidence>
<reference evidence="9 10" key="1">
    <citation type="journal article" date="2021" name="MBio">
        <title>A New Model Trypanosomatid, Novymonas esmeraldas: Genomic Perception of Its 'Candidatus Pandoraea novymonadis' Endosymbiont.</title>
        <authorList>
            <person name="Zakharova A."/>
            <person name="Saura A."/>
            <person name="Butenko A."/>
            <person name="Podesvova L."/>
            <person name="Warmusova S."/>
            <person name="Kostygov A.Y."/>
            <person name="Nenarokova A."/>
            <person name="Lukes J."/>
            <person name="Opperdoes F.R."/>
            <person name="Yurchenko V."/>
        </authorList>
    </citation>
    <scope>NUCLEOTIDE SEQUENCE [LARGE SCALE GENOMIC DNA]</scope>
    <source>
        <strain evidence="9 10">E262AT.01</strain>
    </source>
</reference>
<keyword evidence="10" id="KW-1185">Reference proteome</keyword>
<dbReference type="PIRSF" id="PIRSF002291">
    <property type="entry name" value="AP_complex_beta"/>
    <property type="match status" value="1"/>
</dbReference>
<evidence type="ECO:0000256" key="6">
    <source>
        <dbReference type="PIRNR" id="PIRNR002291"/>
    </source>
</evidence>
<dbReference type="GO" id="GO:0030131">
    <property type="term" value="C:clathrin adaptor complex"/>
    <property type="evidence" value="ECO:0007669"/>
    <property type="project" value="InterPro"/>
</dbReference>
<dbReference type="Pfam" id="PF01602">
    <property type="entry name" value="Adaptin_N"/>
    <property type="match status" value="1"/>
</dbReference>
<evidence type="ECO:0000256" key="7">
    <source>
        <dbReference type="SAM" id="MobiDB-lite"/>
    </source>
</evidence>
<dbReference type="GO" id="GO:0030276">
    <property type="term" value="F:clathrin binding"/>
    <property type="evidence" value="ECO:0007669"/>
    <property type="project" value="InterPro"/>
</dbReference>
<dbReference type="AlphaFoldDB" id="A0AAW0ELA9"/>
<organism evidence="9 10">
    <name type="scientific">Novymonas esmeraldas</name>
    <dbReference type="NCBI Taxonomy" id="1808958"/>
    <lineage>
        <taxon>Eukaryota</taxon>
        <taxon>Discoba</taxon>
        <taxon>Euglenozoa</taxon>
        <taxon>Kinetoplastea</taxon>
        <taxon>Metakinetoplastina</taxon>
        <taxon>Trypanosomatida</taxon>
        <taxon>Trypanosomatidae</taxon>
        <taxon>Novymonas</taxon>
    </lineage>
</organism>
<comment type="similarity">
    <text evidence="2 6">Belongs to the adaptor complexes large subunit family.</text>
</comment>
<evidence type="ECO:0000313" key="9">
    <source>
        <dbReference type="EMBL" id="KAK7194052.1"/>
    </source>
</evidence>
<dbReference type="InterPro" id="IPR016024">
    <property type="entry name" value="ARM-type_fold"/>
</dbReference>